<reference evidence="1 2" key="1">
    <citation type="journal article" date="2006" name="PLoS Genet.">
        <title>Secrets of soil survival revealed by the genome sequence of Arthrobacter aurescens TC1.</title>
        <authorList>
            <person name="Mongodin E.F."/>
            <person name="Shapir N."/>
            <person name="Daugherty S.C."/>
            <person name="DeBoy R.T."/>
            <person name="Emerson J.B."/>
            <person name="Shvartzbeyn A."/>
            <person name="Radune D."/>
            <person name="Vamathevan J."/>
            <person name="Riggs F."/>
            <person name="Grinberg V."/>
            <person name="Khouri H."/>
            <person name="Wackett L.P."/>
            <person name="Nelson K.E."/>
            <person name="Sadowsky M.J."/>
        </authorList>
    </citation>
    <scope>NUCLEOTIDE SEQUENCE [LARGE SCALE GENOMIC DNA]</scope>
    <source>
        <strain evidence="1 2">TC1</strain>
    </source>
</reference>
<dbReference type="HOGENOM" id="CLU_1145376_0_0_11"/>
<dbReference type="GO" id="GO:0006355">
    <property type="term" value="P:regulation of DNA-templated transcription"/>
    <property type="evidence" value="ECO:0007669"/>
    <property type="project" value="InterPro"/>
</dbReference>
<dbReference type="EMBL" id="CP000474">
    <property type="protein sequence ID" value="ABM09173.1"/>
    <property type="molecule type" value="Genomic_DNA"/>
</dbReference>
<dbReference type="InterPro" id="IPR016032">
    <property type="entry name" value="Sig_transdc_resp-reg_C-effctor"/>
</dbReference>
<gene>
    <name evidence="1" type="ordered locus">AAur_4126</name>
</gene>
<dbReference type="SUPFAM" id="SSF46894">
    <property type="entry name" value="C-terminal effector domain of the bipartite response regulators"/>
    <property type="match status" value="1"/>
</dbReference>
<organism evidence="1 2">
    <name type="scientific">Paenarthrobacter aurescens (strain TC1)</name>
    <dbReference type="NCBI Taxonomy" id="290340"/>
    <lineage>
        <taxon>Bacteria</taxon>
        <taxon>Bacillati</taxon>
        <taxon>Actinomycetota</taxon>
        <taxon>Actinomycetes</taxon>
        <taxon>Micrococcales</taxon>
        <taxon>Micrococcaceae</taxon>
        <taxon>Paenarthrobacter</taxon>
    </lineage>
</organism>
<dbReference type="Gene3D" id="1.10.10.10">
    <property type="entry name" value="Winged helix-like DNA-binding domain superfamily/Winged helix DNA-binding domain"/>
    <property type="match status" value="1"/>
</dbReference>
<evidence type="ECO:0000313" key="2">
    <source>
        <dbReference type="Proteomes" id="UP000000637"/>
    </source>
</evidence>
<dbReference type="AlphaFoldDB" id="A1RC31"/>
<keyword evidence="2" id="KW-1185">Reference proteome</keyword>
<dbReference type="eggNOG" id="ENOG50326B6">
    <property type="taxonomic scope" value="Bacteria"/>
</dbReference>
<evidence type="ECO:0000313" key="1">
    <source>
        <dbReference type="EMBL" id="ABM09173.1"/>
    </source>
</evidence>
<dbReference type="STRING" id="290340.AAur_4126"/>
<dbReference type="GO" id="GO:0003677">
    <property type="term" value="F:DNA binding"/>
    <property type="evidence" value="ECO:0007669"/>
    <property type="project" value="InterPro"/>
</dbReference>
<sequence length="242" mass="25988">MSDQHHLTAGAGETWACASNGGKLGAVAYTFDVDFVHRNPILSTAIMSEWKTSTEAATLGKFYSSWSAFSLDHPRAAHWIALDAFFDDEVPLPLKVRTIAATGRRCIVLGRVSPVQRSALSAEGAVAILDDDWTAAEIPGQIEAIVVGAVPVLPAQSSIGSRLTDREIQVLELFAQRRALTASSLAAALGLRTTTVRGHLFRGRRKLTAAGLKCATRGELANALQEIGYSHTDAQWHAAGRW</sequence>
<dbReference type="InterPro" id="IPR036388">
    <property type="entry name" value="WH-like_DNA-bd_sf"/>
</dbReference>
<name>A1RC31_PAEAT</name>
<dbReference type="Proteomes" id="UP000000637">
    <property type="component" value="Chromosome"/>
</dbReference>
<proteinExistence type="predicted"/>
<dbReference type="KEGG" id="aau:AAur_4126"/>
<protein>
    <submittedName>
        <fullName evidence="1">Uncharacterized protein</fullName>
    </submittedName>
</protein>
<accession>A1RC31</accession>
<dbReference type="OrthoDB" id="9900187at2"/>